<name>A0A0C4DU33_MAGP6</name>
<dbReference type="AlphaFoldDB" id="A0A0C4DU33"/>
<evidence type="ECO:0000313" key="3">
    <source>
        <dbReference type="EnsemblFungi" id="MAPG_03467T0"/>
    </source>
</evidence>
<protein>
    <submittedName>
        <fullName evidence="2 3">Uncharacterized protein</fullName>
    </submittedName>
</protein>
<reference evidence="3" key="4">
    <citation type="journal article" date="2015" name="G3 (Bethesda)">
        <title>Genome sequences of three phytopathogenic species of the Magnaporthaceae family of fungi.</title>
        <authorList>
            <person name="Okagaki L.H."/>
            <person name="Nunes C.C."/>
            <person name="Sailsbery J."/>
            <person name="Clay B."/>
            <person name="Brown D."/>
            <person name="John T."/>
            <person name="Oh Y."/>
            <person name="Young N."/>
            <person name="Fitzgerald M."/>
            <person name="Haas B.J."/>
            <person name="Zeng Q."/>
            <person name="Young S."/>
            <person name="Adiconis X."/>
            <person name="Fan L."/>
            <person name="Levin J.Z."/>
            <person name="Mitchell T.K."/>
            <person name="Okubara P.A."/>
            <person name="Farman M.L."/>
            <person name="Kohn L.M."/>
            <person name="Birren B."/>
            <person name="Ma L.-J."/>
            <person name="Dean R.A."/>
        </authorList>
    </citation>
    <scope>NUCLEOTIDE SEQUENCE</scope>
    <source>
        <strain evidence="3">ATCC 64411 / 73-15</strain>
    </source>
</reference>
<feature type="region of interest" description="Disordered" evidence="1">
    <location>
        <begin position="1"/>
        <end position="24"/>
    </location>
</feature>
<dbReference type="EMBL" id="ADBL01000825">
    <property type="status" value="NOT_ANNOTATED_CDS"/>
    <property type="molecule type" value="Genomic_DNA"/>
</dbReference>
<feature type="region of interest" description="Disordered" evidence="1">
    <location>
        <begin position="296"/>
        <end position="342"/>
    </location>
</feature>
<accession>A0A0C4DU33</accession>
<feature type="region of interest" description="Disordered" evidence="1">
    <location>
        <begin position="187"/>
        <end position="212"/>
    </location>
</feature>
<dbReference type="VEuPathDB" id="FungiDB:MAPG_03467"/>
<evidence type="ECO:0000256" key="1">
    <source>
        <dbReference type="SAM" id="MobiDB-lite"/>
    </source>
</evidence>
<reference evidence="3" key="5">
    <citation type="submission" date="2015-06" db="UniProtKB">
        <authorList>
            <consortium name="EnsemblFungi"/>
        </authorList>
    </citation>
    <scope>IDENTIFICATION</scope>
    <source>
        <strain evidence="3">ATCC 64411</strain>
    </source>
</reference>
<dbReference type="EnsemblFungi" id="MAPG_03467T0">
    <property type="protein sequence ID" value="MAPG_03467T0"/>
    <property type="gene ID" value="MAPG_03467"/>
</dbReference>
<dbReference type="Proteomes" id="UP000011715">
    <property type="component" value="Unassembled WGS sequence"/>
</dbReference>
<sequence length="342" mass="36702">MAGEKAVGTTRQGPRIGGASPMKYPAAADAMPPPARGFREWLMLPTHVSRPEGVIDGQTASSWFSVPWLTETRTHAPPVPSFAHNRLPLLSTSISLLPVPVPAITPVDAGVPIVSPTAPSSTPSTATTAMTNNYEWSGLRSTVVGSFEMPCEARAFHPSIQPPANNIEENRTDHKIYSSTRRYMSQRPRSCSERDFRSPSQATNIKHGAPALSGRDISLVKQADGSRKMSAKDPEACTGVETTTGNEMLLCPGARLTSSVTRRGKGDGNLIFAYEQWLPTKMATLGTVVVLPPEDQKLNQRDKPPPNFSFRIAGEAGTGPCEGSQSLPGNGRYGDGARGRER</sequence>
<organism evidence="3 4">
    <name type="scientific">Magnaporthiopsis poae (strain ATCC 64411 / 73-15)</name>
    <name type="common">Kentucky bluegrass fungus</name>
    <name type="synonym">Magnaporthe poae</name>
    <dbReference type="NCBI Taxonomy" id="644358"/>
    <lineage>
        <taxon>Eukaryota</taxon>
        <taxon>Fungi</taxon>
        <taxon>Dikarya</taxon>
        <taxon>Ascomycota</taxon>
        <taxon>Pezizomycotina</taxon>
        <taxon>Sordariomycetes</taxon>
        <taxon>Sordariomycetidae</taxon>
        <taxon>Magnaporthales</taxon>
        <taxon>Magnaporthaceae</taxon>
        <taxon>Magnaporthiopsis</taxon>
    </lineage>
</organism>
<gene>
    <name evidence="2" type="ORF">MAPG_03467</name>
</gene>
<dbReference type="EMBL" id="GL876967">
    <property type="protein sequence ID" value="KLU84424.1"/>
    <property type="molecule type" value="Genomic_DNA"/>
</dbReference>
<proteinExistence type="predicted"/>
<keyword evidence="4" id="KW-1185">Reference proteome</keyword>
<evidence type="ECO:0000313" key="2">
    <source>
        <dbReference type="EMBL" id="KLU84424.1"/>
    </source>
</evidence>
<evidence type="ECO:0000313" key="4">
    <source>
        <dbReference type="Proteomes" id="UP000011715"/>
    </source>
</evidence>
<reference evidence="2" key="1">
    <citation type="submission" date="2010-05" db="EMBL/GenBank/DDBJ databases">
        <title>The Genome Sequence of Magnaporthe poae strain ATCC 64411.</title>
        <authorList>
            <consortium name="The Broad Institute Genome Sequencing Platform"/>
            <consortium name="Broad Institute Genome Sequencing Center for Infectious Disease"/>
            <person name="Ma L.-J."/>
            <person name="Dead R."/>
            <person name="Young S."/>
            <person name="Zeng Q."/>
            <person name="Koehrsen M."/>
            <person name="Alvarado L."/>
            <person name="Berlin A."/>
            <person name="Chapman S.B."/>
            <person name="Chen Z."/>
            <person name="Freedman E."/>
            <person name="Gellesch M."/>
            <person name="Goldberg J."/>
            <person name="Griggs A."/>
            <person name="Gujja S."/>
            <person name="Heilman E.R."/>
            <person name="Heiman D."/>
            <person name="Hepburn T."/>
            <person name="Howarth C."/>
            <person name="Jen D."/>
            <person name="Larson L."/>
            <person name="Mehta T."/>
            <person name="Neiman D."/>
            <person name="Pearson M."/>
            <person name="Roberts A."/>
            <person name="Saif S."/>
            <person name="Shea T."/>
            <person name="Shenoy N."/>
            <person name="Sisk P."/>
            <person name="Stolte C."/>
            <person name="Sykes S."/>
            <person name="Walk T."/>
            <person name="White J."/>
            <person name="Yandava C."/>
            <person name="Haas B."/>
            <person name="Nusbaum C."/>
            <person name="Birren B."/>
        </authorList>
    </citation>
    <scope>NUCLEOTIDE SEQUENCE</scope>
    <source>
        <strain evidence="2">ATCC 64411</strain>
    </source>
</reference>
<reference evidence="2" key="3">
    <citation type="submission" date="2011-03" db="EMBL/GenBank/DDBJ databases">
        <title>Annotation of Magnaporthe poae ATCC 64411.</title>
        <authorList>
            <person name="Ma L.-J."/>
            <person name="Dead R."/>
            <person name="Young S.K."/>
            <person name="Zeng Q."/>
            <person name="Gargeya S."/>
            <person name="Fitzgerald M."/>
            <person name="Haas B."/>
            <person name="Abouelleil A."/>
            <person name="Alvarado L."/>
            <person name="Arachchi H.M."/>
            <person name="Berlin A."/>
            <person name="Brown A."/>
            <person name="Chapman S.B."/>
            <person name="Chen Z."/>
            <person name="Dunbar C."/>
            <person name="Freedman E."/>
            <person name="Gearin G."/>
            <person name="Gellesch M."/>
            <person name="Goldberg J."/>
            <person name="Griggs A."/>
            <person name="Gujja S."/>
            <person name="Heiman D."/>
            <person name="Howarth C."/>
            <person name="Larson L."/>
            <person name="Lui A."/>
            <person name="MacDonald P.J.P."/>
            <person name="Mehta T."/>
            <person name="Montmayeur A."/>
            <person name="Murphy C."/>
            <person name="Neiman D."/>
            <person name="Pearson M."/>
            <person name="Priest M."/>
            <person name="Roberts A."/>
            <person name="Saif S."/>
            <person name="Shea T."/>
            <person name="Shenoy N."/>
            <person name="Sisk P."/>
            <person name="Stolte C."/>
            <person name="Sykes S."/>
            <person name="Yandava C."/>
            <person name="Wortman J."/>
            <person name="Nusbaum C."/>
            <person name="Birren B."/>
        </authorList>
    </citation>
    <scope>NUCLEOTIDE SEQUENCE</scope>
    <source>
        <strain evidence="2">ATCC 64411</strain>
    </source>
</reference>
<reference evidence="4" key="2">
    <citation type="submission" date="2010-05" db="EMBL/GenBank/DDBJ databases">
        <title>The genome sequence of Magnaporthe poae strain ATCC 64411.</title>
        <authorList>
            <person name="Ma L.-J."/>
            <person name="Dead R."/>
            <person name="Young S."/>
            <person name="Zeng Q."/>
            <person name="Koehrsen M."/>
            <person name="Alvarado L."/>
            <person name="Berlin A."/>
            <person name="Chapman S.B."/>
            <person name="Chen Z."/>
            <person name="Freedman E."/>
            <person name="Gellesch M."/>
            <person name="Goldberg J."/>
            <person name="Griggs A."/>
            <person name="Gujja S."/>
            <person name="Heilman E.R."/>
            <person name="Heiman D."/>
            <person name="Hepburn T."/>
            <person name="Howarth C."/>
            <person name="Jen D."/>
            <person name="Larson L."/>
            <person name="Mehta T."/>
            <person name="Neiman D."/>
            <person name="Pearson M."/>
            <person name="Roberts A."/>
            <person name="Saif S."/>
            <person name="Shea T."/>
            <person name="Shenoy N."/>
            <person name="Sisk P."/>
            <person name="Stolte C."/>
            <person name="Sykes S."/>
            <person name="Walk T."/>
            <person name="White J."/>
            <person name="Yandava C."/>
            <person name="Haas B."/>
            <person name="Nusbaum C."/>
            <person name="Birren B."/>
        </authorList>
    </citation>
    <scope>NUCLEOTIDE SEQUENCE [LARGE SCALE GENOMIC DNA]</scope>
    <source>
        <strain evidence="4">ATCC 64411 / 73-15</strain>
    </source>
</reference>